<evidence type="ECO:0000313" key="1">
    <source>
        <dbReference type="EMBL" id="KAJ7614011.1"/>
    </source>
</evidence>
<accession>A0AAD7FDL9</accession>
<dbReference type="EMBL" id="JARKIF010000027">
    <property type="protein sequence ID" value="KAJ7614011.1"/>
    <property type="molecule type" value="Genomic_DNA"/>
</dbReference>
<protein>
    <submittedName>
        <fullName evidence="1">Uncharacterized protein</fullName>
    </submittedName>
</protein>
<dbReference type="Proteomes" id="UP001221142">
    <property type="component" value="Unassembled WGS sequence"/>
</dbReference>
<dbReference type="AlphaFoldDB" id="A0AAD7FDL9"/>
<sequence>MSSFSPVLLIRAQCTCREPGVVKSRAVDLPQSVHRRRKDVCELSNPWCVSLSPHVRVVLPCFPHSVSDIRAHNVLVVERVRIKHVHHYFPEISIHLAARPFLSGLPISPTTTLTVVLPSRLRSGVAWMHAGRRKGQVRHVGWLDGLGGLGCMVWTTGRVYCI</sequence>
<name>A0AAD7FDL9_9AGAR</name>
<organism evidence="1 2">
    <name type="scientific">Roridomyces roridus</name>
    <dbReference type="NCBI Taxonomy" id="1738132"/>
    <lineage>
        <taxon>Eukaryota</taxon>
        <taxon>Fungi</taxon>
        <taxon>Dikarya</taxon>
        <taxon>Basidiomycota</taxon>
        <taxon>Agaricomycotina</taxon>
        <taxon>Agaricomycetes</taxon>
        <taxon>Agaricomycetidae</taxon>
        <taxon>Agaricales</taxon>
        <taxon>Marasmiineae</taxon>
        <taxon>Mycenaceae</taxon>
        <taxon>Roridomyces</taxon>
    </lineage>
</organism>
<evidence type="ECO:0000313" key="2">
    <source>
        <dbReference type="Proteomes" id="UP001221142"/>
    </source>
</evidence>
<comment type="caution">
    <text evidence="1">The sequence shown here is derived from an EMBL/GenBank/DDBJ whole genome shotgun (WGS) entry which is preliminary data.</text>
</comment>
<proteinExistence type="predicted"/>
<reference evidence="1" key="1">
    <citation type="submission" date="2023-03" db="EMBL/GenBank/DDBJ databases">
        <title>Massive genome expansion in bonnet fungi (Mycena s.s.) driven by repeated elements and novel gene families across ecological guilds.</title>
        <authorList>
            <consortium name="Lawrence Berkeley National Laboratory"/>
            <person name="Harder C.B."/>
            <person name="Miyauchi S."/>
            <person name="Viragh M."/>
            <person name="Kuo A."/>
            <person name="Thoen E."/>
            <person name="Andreopoulos B."/>
            <person name="Lu D."/>
            <person name="Skrede I."/>
            <person name="Drula E."/>
            <person name="Henrissat B."/>
            <person name="Morin E."/>
            <person name="Kohler A."/>
            <person name="Barry K."/>
            <person name="LaButti K."/>
            <person name="Morin E."/>
            <person name="Salamov A."/>
            <person name="Lipzen A."/>
            <person name="Mereny Z."/>
            <person name="Hegedus B."/>
            <person name="Baldrian P."/>
            <person name="Stursova M."/>
            <person name="Weitz H."/>
            <person name="Taylor A."/>
            <person name="Grigoriev I.V."/>
            <person name="Nagy L.G."/>
            <person name="Martin F."/>
            <person name="Kauserud H."/>
        </authorList>
    </citation>
    <scope>NUCLEOTIDE SEQUENCE</scope>
    <source>
        <strain evidence="1">9284</strain>
    </source>
</reference>
<gene>
    <name evidence="1" type="ORF">FB45DRAFT_937678</name>
</gene>
<keyword evidence="2" id="KW-1185">Reference proteome</keyword>